<protein>
    <recommendedName>
        <fullName evidence="1">Coenzyme Q-binding protein COQ10 START domain-containing protein</fullName>
    </recommendedName>
</protein>
<name>A0ABR0WYE5_REHGL</name>
<comment type="caution">
    <text evidence="2">The sequence shown here is derived from an EMBL/GenBank/DDBJ whole genome shotgun (WGS) entry which is preliminary data.</text>
</comment>
<dbReference type="PANTHER" id="PTHR34060:SF1">
    <property type="entry name" value="POLYKETIDE CYCLASE _ DEHYDRASE AND LIPID TRANSPORT PROTEIN"/>
    <property type="match status" value="1"/>
</dbReference>
<gene>
    <name evidence="2" type="ORF">DH2020_014057</name>
</gene>
<organism evidence="2 3">
    <name type="scientific">Rehmannia glutinosa</name>
    <name type="common">Chinese foxglove</name>
    <dbReference type="NCBI Taxonomy" id="99300"/>
    <lineage>
        <taxon>Eukaryota</taxon>
        <taxon>Viridiplantae</taxon>
        <taxon>Streptophyta</taxon>
        <taxon>Embryophyta</taxon>
        <taxon>Tracheophyta</taxon>
        <taxon>Spermatophyta</taxon>
        <taxon>Magnoliopsida</taxon>
        <taxon>eudicotyledons</taxon>
        <taxon>Gunneridae</taxon>
        <taxon>Pentapetalae</taxon>
        <taxon>asterids</taxon>
        <taxon>lamiids</taxon>
        <taxon>Lamiales</taxon>
        <taxon>Orobanchaceae</taxon>
        <taxon>Rehmannieae</taxon>
        <taxon>Rehmannia</taxon>
    </lineage>
</organism>
<reference evidence="2 3" key="1">
    <citation type="journal article" date="2021" name="Comput. Struct. Biotechnol. J.">
        <title>De novo genome assembly of the potent medicinal plant Rehmannia glutinosa using nanopore technology.</title>
        <authorList>
            <person name="Ma L."/>
            <person name="Dong C."/>
            <person name="Song C."/>
            <person name="Wang X."/>
            <person name="Zheng X."/>
            <person name="Niu Y."/>
            <person name="Chen S."/>
            <person name="Feng W."/>
        </authorList>
    </citation>
    <scope>NUCLEOTIDE SEQUENCE [LARGE SCALE GENOMIC DNA]</scope>
    <source>
        <strain evidence="2">DH-2019</strain>
    </source>
</reference>
<sequence>MASLFSTTATLLCCPTNTIPKLSVAKTMSNSRCPNLTGPFIVLDAESSILANTLRKLKPYGLATVRFFNRISLWAYVEGGSGNTPDAEDDEDGDGIEHNIDETCDLPPDYESQDDNIEIEIEKTGKNSRRIRSKVAIQASLQAVWDILTDYERLADFIPGLAVSQLLDKRDNFARLFQIGEQNLAFGLKFNAKGTIDCFEKDLQTLPFGQKRDIEFKMVEGDFQLFEGKWSVEQEVKWNAGDLPSDSVVGQEFQTTLMYIVNVKPKMWLPVRLVEGRLCKEIRTNLSCIRDEAEEAFRNTPSAL</sequence>
<feature type="domain" description="Coenzyme Q-binding protein COQ10 START" evidence="1">
    <location>
        <begin position="137"/>
        <end position="287"/>
    </location>
</feature>
<dbReference type="Gene3D" id="3.30.530.20">
    <property type="match status" value="1"/>
</dbReference>
<dbReference type="CDD" id="cd08866">
    <property type="entry name" value="SRPBCC_11"/>
    <property type="match status" value="1"/>
</dbReference>
<dbReference type="InterPro" id="IPR023393">
    <property type="entry name" value="START-like_dom_sf"/>
</dbReference>
<dbReference type="Proteomes" id="UP001318860">
    <property type="component" value="Unassembled WGS sequence"/>
</dbReference>
<keyword evidence="3" id="KW-1185">Reference proteome</keyword>
<accession>A0ABR0WYE5</accession>
<dbReference type="Pfam" id="PF03364">
    <property type="entry name" value="Polyketide_cyc"/>
    <property type="match status" value="1"/>
</dbReference>
<proteinExistence type="predicted"/>
<dbReference type="PANTHER" id="PTHR34060">
    <property type="entry name" value="POLYKETIDE CYCLASE / DEHYDRASE AND LIPID TRANSPORT PROTEIN"/>
    <property type="match status" value="1"/>
</dbReference>
<evidence type="ECO:0000313" key="2">
    <source>
        <dbReference type="EMBL" id="KAK6151422.1"/>
    </source>
</evidence>
<evidence type="ECO:0000259" key="1">
    <source>
        <dbReference type="Pfam" id="PF03364"/>
    </source>
</evidence>
<dbReference type="SUPFAM" id="SSF55961">
    <property type="entry name" value="Bet v1-like"/>
    <property type="match status" value="1"/>
</dbReference>
<dbReference type="EMBL" id="JABTTQ020000007">
    <property type="protein sequence ID" value="KAK6151422.1"/>
    <property type="molecule type" value="Genomic_DNA"/>
</dbReference>
<evidence type="ECO:0000313" key="3">
    <source>
        <dbReference type="Proteomes" id="UP001318860"/>
    </source>
</evidence>
<dbReference type="InterPro" id="IPR005031">
    <property type="entry name" value="COQ10_START"/>
</dbReference>